<evidence type="ECO:0000313" key="1">
    <source>
        <dbReference type="EMBL" id="PCG67565.1"/>
    </source>
</evidence>
<dbReference type="EMBL" id="NWSH01002755">
    <property type="protein sequence ID" value="PCG67565.1"/>
    <property type="molecule type" value="Genomic_DNA"/>
</dbReference>
<proteinExistence type="predicted"/>
<accession>A0A2A4J663</accession>
<name>A0A2A4J663_HELVI</name>
<comment type="caution">
    <text evidence="1">The sequence shown here is derived from an EMBL/GenBank/DDBJ whole genome shotgun (WGS) entry which is preliminary data.</text>
</comment>
<organism evidence="1">
    <name type="scientific">Heliothis virescens</name>
    <name type="common">Tobacco budworm moth</name>
    <dbReference type="NCBI Taxonomy" id="7102"/>
    <lineage>
        <taxon>Eukaryota</taxon>
        <taxon>Metazoa</taxon>
        <taxon>Ecdysozoa</taxon>
        <taxon>Arthropoda</taxon>
        <taxon>Hexapoda</taxon>
        <taxon>Insecta</taxon>
        <taxon>Pterygota</taxon>
        <taxon>Neoptera</taxon>
        <taxon>Endopterygota</taxon>
        <taxon>Lepidoptera</taxon>
        <taxon>Glossata</taxon>
        <taxon>Ditrysia</taxon>
        <taxon>Noctuoidea</taxon>
        <taxon>Noctuidae</taxon>
        <taxon>Heliothinae</taxon>
        <taxon>Heliothis</taxon>
    </lineage>
</organism>
<reference evidence="1" key="1">
    <citation type="submission" date="2017-09" db="EMBL/GenBank/DDBJ databases">
        <title>Contemporary evolution of a Lepidopteran species, Heliothis virescens, in response to modern agricultural practices.</title>
        <authorList>
            <person name="Fritz M.L."/>
            <person name="Deyonke A.M."/>
            <person name="Papanicolaou A."/>
            <person name="Micinski S."/>
            <person name="Westbrook J."/>
            <person name="Gould F."/>
        </authorList>
    </citation>
    <scope>NUCLEOTIDE SEQUENCE [LARGE SCALE GENOMIC DNA]</scope>
    <source>
        <strain evidence="1">HvINT-</strain>
        <tissue evidence="1">Whole body</tissue>
    </source>
</reference>
<protein>
    <submittedName>
        <fullName evidence="1">Uncharacterized protein</fullName>
    </submittedName>
</protein>
<sequence length="631" mass="71777">MDLNIINTNNDVDLTHGGTNAIETAPIQNINKIVTNDEGSKNNSNNIQNVINTLDAKNIKNINVNEECSSAIYNDNNKENFGSNQLYIEDSDSENEGTKRGCRNLGKSGESTNIVRDVGYKDDYSKNNENMNTNNEIERIDFVKNNNNPNYVLLDNKEFRNLHESTKIDSSVIKPCLQIVPRDTQRLAQTNIHSDPVTTALHHRIGFKELQSNPFSDLINPQVISGNTTNAIEIDKCKTEYVKRYTYSASKVDVCTKQTPEYSVQLIRKVKMDLDVTAIVSRKINSFQNNKSGNEGEHIDKEELNNMRRPNYENGYQYVTRDPDNMIPNNNEENFPVATLSQSINSLVENAVNLPLQVIDANTDLASEDNEIKYFKNNNNDEMVIPAIREELEENQNIHRNEDIPENDEQEEIRKDPVKKDNGIKNILQKYKKILEKNTVKPATPNCSSINTTFKRHISPTKKSAKPFKITDIHKLHATIPDTIVEHKSNGHNDIPQIRKNINFNEMRNKTEDYNSIPQHSYTAEVEPIEEIPENESSHDLDIEPINLPDTVDLEPSNDFKLDQSMLDPKTLLQYVADDDGDEIVPPPAEFCDGVTFSPDYGTLEASMDEHADETFQIDTKERFCSDILDT</sequence>
<gene>
    <name evidence="1" type="ORF">B5V51_6226</name>
</gene>
<dbReference type="AlphaFoldDB" id="A0A2A4J663"/>